<dbReference type="Gene3D" id="3.40.50.150">
    <property type="entry name" value="Vaccinia Virus protein VP39"/>
    <property type="match status" value="1"/>
</dbReference>
<sequence length="309" mass="32786">MPHIVNVDQSQAWNGYEGEHWARNQDRWDAVNAEFNRPLLDAAAVRPGERVLDVGCGAGATTRLAARRAGPDGRALGVDLSGPMLARAEETARQEGAVGVSFERGDAQIHPFPAGAFDVAISRFGVMFFADPVAAFANIRRALRPGGRLAFICAAEPERNDWLRAIAGLRGILPVGGFGDPGERDTSRSPGMFSLADPDATREVLSGAGFAGVEVRRVEGYGLWGRDAGDAAAFLLDSGPGRHLTEQVGGEARELAHRTLTNTLHAYERVGEGNPGGKGEVRMKSVGFLVTAHTPEEAPCPLAKTSPTV</sequence>
<dbReference type="EMBL" id="CP108195">
    <property type="protein sequence ID" value="WTS13099.1"/>
    <property type="molecule type" value="Genomic_DNA"/>
</dbReference>
<organism evidence="2">
    <name type="scientific">Streptomyces sp. NBC_00119</name>
    <dbReference type="NCBI Taxonomy" id="2975659"/>
    <lineage>
        <taxon>Bacteria</taxon>
        <taxon>Bacillati</taxon>
        <taxon>Actinomycetota</taxon>
        <taxon>Actinomycetes</taxon>
        <taxon>Kitasatosporales</taxon>
        <taxon>Streptomycetaceae</taxon>
        <taxon>Streptomyces</taxon>
    </lineage>
</organism>
<protein>
    <submittedName>
        <fullName evidence="2">Class I SAM-dependent methyltransferase</fullName>
    </submittedName>
</protein>
<dbReference type="InterPro" id="IPR013216">
    <property type="entry name" value="Methyltransf_11"/>
</dbReference>
<accession>A0AAU1U9G6</accession>
<keyword evidence="2" id="KW-0808">Transferase</keyword>
<name>A0AAU1U9G6_9ACTN</name>
<evidence type="ECO:0000313" key="2">
    <source>
        <dbReference type="EMBL" id="WTS13099.1"/>
    </source>
</evidence>
<dbReference type="GO" id="GO:0008757">
    <property type="term" value="F:S-adenosylmethionine-dependent methyltransferase activity"/>
    <property type="evidence" value="ECO:0007669"/>
    <property type="project" value="InterPro"/>
</dbReference>
<dbReference type="InterPro" id="IPR029063">
    <property type="entry name" value="SAM-dependent_MTases_sf"/>
</dbReference>
<reference evidence="2" key="1">
    <citation type="submission" date="2022-10" db="EMBL/GenBank/DDBJ databases">
        <title>The complete genomes of actinobacterial strains from the NBC collection.</title>
        <authorList>
            <person name="Joergensen T.S."/>
            <person name="Alvarez Arevalo M."/>
            <person name="Sterndorff E.B."/>
            <person name="Faurdal D."/>
            <person name="Vuksanovic O."/>
            <person name="Mourched A.-S."/>
            <person name="Charusanti P."/>
            <person name="Shaw S."/>
            <person name="Blin K."/>
            <person name="Weber T."/>
        </authorList>
    </citation>
    <scope>NUCLEOTIDE SEQUENCE</scope>
    <source>
        <strain evidence="2">NBC_00119</strain>
    </source>
</reference>
<feature type="domain" description="Methyltransferase type 11" evidence="1">
    <location>
        <begin position="52"/>
        <end position="151"/>
    </location>
</feature>
<dbReference type="AlphaFoldDB" id="A0AAU1U9G6"/>
<dbReference type="SUPFAM" id="SSF53335">
    <property type="entry name" value="S-adenosyl-L-methionine-dependent methyltransferases"/>
    <property type="match status" value="1"/>
</dbReference>
<dbReference type="Pfam" id="PF08241">
    <property type="entry name" value="Methyltransf_11"/>
    <property type="match status" value="1"/>
</dbReference>
<dbReference type="GO" id="GO:0032259">
    <property type="term" value="P:methylation"/>
    <property type="evidence" value="ECO:0007669"/>
    <property type="project" value="UniProtKB-KW"/>
</dbReference>
<evidence type="ECO:0000259" key="1">
    <source>
        <dbReference type="Pfam" id="PF08241"/>
    </source>
</evidence>
<gene>
    <name evidence="2" type="ORF">OHU69_19825</name>
</gene>
<proteinExistence type="predicted"/>
<dbReference type="CDD" id="cd02440">
    <property type="entry name" value="AdoMet_MTases"/>
    <property type="match status" value="1"/>
</dbReference>
<dbReference type="PANTHER" id="PTHR43591">
    <property type="entry name" value="METHYLTRANSFERASE"/>
    <property type="match status" value="1"/>
</dbReference>
<dbReference type="PANTHER" id="PTHR43591:SF24">
    <property type="entry name" value="2-METHOXY-6-POLYPRENYL-1,4-BENZOQUINOL METHYLASE, MITOCHONDRIAL"/>
    <property type="match status" value="1"/>
</dbReference>
<keyword evidence="2" id="KW-0489">Methyltransferase</keyword>